<evidence type="ECO:0000313" key="1">
    <source>
        <dbReference type="EMBL" id="KAJ9061717.1"/>
    </source>
</evidence>
<protein>
    <submittedName>
        <fullName evidence="1">Uncharacterized protein</fullName>
    </submittedName>
</protein>
<reference evidence="1" key="1">
    <citation type="submission" date="2022-04" db="EMBL/GenBank/DDBJ databases">
        <title>Genome of the entomopathogenic fungus Entomophthora muscae.</title>
        <authorList>
            <person name="Elya C."/>
            <person name="Lovett B.R."/>
            <person name="Lee E."/>
            <person name="Macias A.M."/>
            <person name="Hajek A.E."/>
            <person name="De Bivort B.L."/>
            <person name="Kasson M.T."/>
            <person name="De Fine Licht H.H."/>
            <person name="Stajich J.E."/>
        </authorList>
    </citation>
    <scope>NUCLEOTIDE SEQUENCE</scope>
    <source>
        <strain evidence="1">Berkeley</strain>
    </source>
</reference>
<dbReference type="EMBL" id="QTSX02005047">
    <property type="protein sequence ID" value="KAJ9061717.1"/>
    <property type="molecule type" value="Genomic_DNA"/>
</dbReference>
<accession>A0ACC2SH48</accession>
<gene>
    <name evidence="1" type="ORF">DSO57_1017969</name>
</gene>
<organism evidence="1 2">
    <name type="scientific">Entomophthora muscae</name>
    <dbReference type="NCBI Taxonomy" id="34485"/>
    <lineage>
        <taxon>Eukaryota</taxon>
        <taxon>Fungi</taxon>
        <taxon>Fungi incertae sedis</taxon>
        <taxon>Zoopagomycota</taxon>
        <taxon>Entomophthoromycotina</taxon>
        <taxon>Entomophthoromycetes</taxon>
        <taxon>Entomophthorales</taxon>
        <taxon>Entomophthoraceae</taxon>
        <taxon>Entomophthora</taxon>
    </lineage>
</organism>
<keyword evidence="2" id="KW-1185">Reference proteome</keyword>
<proteinExistence type="predicted"/>
<dbReference type="Proteomes" id="UP001165960">
    <property type="component" value="Unassembled WGS sequence"/>
</dbReference>
<comment type="caution">
    <text evidence="1">The sequence shown here is derived from an EMBL/GenBank/DDBJ whole genome shotgun (WGS) entry which is preliminary data.</text>
</comment>
<sequence>MKHLYTAKPPTMPPTAEDTGGGKKINKIIGDAVTPYYAPPKAASKGTFPDIQKGNWDEPLESYFKPGGKIMALVKPPLV</sequence>
<name>A0ACC2SH48_9FUNG</name>
<evidence type="ECO:0000313" key="2">
    <source>
        <dbReference type="Proteomes" id="UP001165960"/>
    </source>
</evidence>